<gene>
    <name evidence="2" type="ORF">E2562_015992</name>
</gene>
<comment type="caution">
    <text evidence="2">The sequence shown here is derived from an EMBL/GenBank/DDBJ whole genome shotgun (WGS) entry which is preliminary data.</text>
</comment>
<evidence type="ECO:0000313" key="2">
    <source>
        <dbReference type="EMBL" id="KAF0925291.1"/>
    </source>
</evidence>
<accession>A0A6G1EKU2</accession>
<feature type="compositionally biased region" description="Basic and acidic residues" evidence="1">
    <location>
        <begin position="61"/>
        <end position="77"/>
    </location>
</feature>
<dbReference type="Proteomes" id="UP000479710">
    <property type="component" value="Unassembled WGS sequence"/>
</dbReference>
<keyword evidence="3" id="KW-1185">Reference proteome</keyword>
<evidence type="ECO:0000313" key="3">
    <source>
        <dbReference type="Proteomes" id="UP000479710"/>
    </source>
</evidence>
<organism evidence="2 3">
    <name type="scientific">Oryza meyeriana var. granulata</name>
    <dbReference type="NCBI Taxonomy" id="110450"/>
    <lineage>
        <taxon>Eukaryota</taxon>
        <taxon>Viridiplantae</taxon>
        <taxon>Streptophyta</taxon>
        <taxon>Embryophyta</taxon>
        <taxon>Tracheophyta</taxon>
        <taxon>Spermatophyta</taxon>
        <taxon>Magnoliopsida</taxon>
        <taxon>Liliopsida</taxon>
        <taxon>Poales</taxon>
        <taxon>Poaceae</taxon>
        <taxon>BOP clade</taxon>
        <taxon>Oryzoideae</taxon>
        <taxon>Oryzeae</taxon>
        <taxon>Oryzinae</taxon>
        <taxon>Oryza</taxon>
        <taxon>Oryza meyeriana</taxon>
    </lineage>
</organism>
<dbReference type="AlphaFoldDB" id="A0A6G1EKU2"/>
<evidence type="ECO:0000256" key="1">
    <source>
        <dbReference type="SAM" id="MobiDB-lite"/>
    </source>
</evidence>
<reference evidence="2 3" key="1">
    <citation type="submission" date="2019-11" db="EMBL/GenBank/DDBJ databases">
        <title>Whole genome sequence of Oryza granulata.</title>
        <authorList>
            <person name="Li W."/>
        </authorList>
    </citation>
    <scope>NUCLEOTIDE SEQUENCE [LARGE SCALE GENOMIC DNA]</scope>
    <source>
        <strain evidence="3">cv. Menghai</strain>
        <tissue evidence="2">Leaf</tissue>
    </source>
</reference>
<protein>
    <submittedName>
        <fullName evidence="2">Uncharacterized protein</fullName>
    </submittedName>
</protein>
<sequence>MTSEMLNLCLRHSLAARLDHSCHGVVCIMMEFRKIGSTRTKHPGPPTSETSYLDRGASGETFKKPDTDQSEGKKSVQGEHIWSSCRPAAVGGYLVVLPLGCCGRLSGLSWQSLSPLPEPGGPGGDTPGTELPETGDETWA</sequence>
<dbReference type="EMBL" id="SPHZ02000003">
    <property type="protein sequence ID" value="KAF0925291.1"/>
    <property type="molecule type" value="Genomic_DNA"/>
</dbReference>
<name>A0A6G1EKU2_9ORYZ</name>
<proteinExistence type="predicted"/>
<feature type="region of interest" description="Disordered" evidence="1">
    <location>
        <begin position="37"/>
        <end position="78"/>
    </location>
</feature>
<feature type="region of interest" description="Disordered" evidence="1">
    <location>
        <begin position="113"/>
        <end position="140"/>
    </location>
</feature>